<dbReference type="CDD" id="cd09275">
    <property type="entry name" value="RNase_HI_RT_DIRS1"/>
    <property type="match status" value="1"/>
</dbReference>
<dbReference type="InterPro" id="IPR052055">
    <property type="entry name" value="Hepadnavirus_pol/RT"/>
</dbReference>
<organism evidence="3 4">
    <name type="scientific">Streblomastix strix</name>
    <dbReference type="NCBI Taxonomy" id="222440"/>
    <lineage>
        <taxon>Eukaryota</taxon>
        <taxon>Metamonada</taxon>
        <taxon>Preaxostyla</taxon>
        <taxon>Oxymonadida</taxon>
        <taxon>Streblomastigidae</taxon>
        <taxon>Streblomastix</taxon>
    </lineage>
</organism>
<accession>A0A5J4VWD3</accession>
<reference evidence="3 4" key="1">
    <citation type="submission" date="2019-03" db="EMBL/GenBank/DDBJ databases">
        <title>Single cell metagenomics reveals metabolic interactions within the superorganism composed of flagellate Streblomastix strix and complex community of Bacteroidetes bacteria on its surface.</title>
        <authorList>
            <person name="Treitli S.C."/>
            <person name="Kolisko M."/>
            <person name="Husnik F."/>
            <person name="Keeling P."/>
            <person name="Hampl V."/>
        </authorList>
    </citation>
    <scope>NUCLEOTIDE SEQUENCE [LARGE SCALE GENOMIC DNA]</scope>
    <source>
        <strain evidence="3">ST1C</strain>
    </source>
</reference>
<dbReference type="Gene3D" id="3.30.420.10">
    <property type="entry name" value="Ribonuclease H-like superfamily/Ribonuclease H"/>
    <property type="match status" value="1"/>
</dbReference>
<evidence type="ECO:0000313" key="4">
    <source>
        <dbReference type="Proteomes" id="UP000324800"/>
    </source>
</evidence>
<proteinExistence type="predicted"/>
<dbReference type="EMBL" id="SNRW01004783">
    <property type="protein sequence ID" value="KAA6386486.1"/>
    <property type="molecule type" value="Genomic_DNA"/>
</dbReference>
<feature type="region of interest" description="Disordered" evidence="2">
    <location>
        <begin position="311"/>
        <end position="342"/>
    </location>
</feature>
<dbReference type="GO" id="GO:0003676">
    <property type="term" value="F:nucleic acid binding"/>
    <property type="evidence" value="ECO:0007669"/>
    <property type="project" value="InterPro"/>
</dbReference>
<dbReference type="PANTHER" id="PTHR33050">
    <property type="entry name" value="REVERSE TRANSCRIPTASE DOMAIN-CONTAINING PROTEIN"/>
    <property type="match status" value="1"/>
</dbReference>
<feature type="region of interest" description="Disordered" evidence="2">
    <location>
        <begin position="889"/>
        <end position="973"/>
    </location>
</feature>
<dbReference type="Proteomes" id="UP000324800">
    <property type="component" value="Unassembled WGS sequence"/>
</dbReference>
<name>A0A5J4VWD3_9EUKA</name>
<feature type="compositionally biased region" description="Polar residues" evidence="2">
    <location>
        <begin position="952"/>
        <end position="972"/>
    </location>
</feature>
<comment type="caution">
    <text evidence="3">The sequence shown here is derived from an EMBL/GenBank/DDBJ whole genome shotgun (WGS) entry which is preliminary data.</text>
</comment>
<protein>
    <submittedName>
        <fullName evidence="3">Uncharacterized protein</fullName>
    </submittedName>
</protein>
<evidence type="ECO:0000256" key="2">
    <source>
        <dbReference type="SAM" id="MobiDB-lite"/>
    </source>
</evidence>
<feature type="coiled-coil region" evidence="1">
    <location>
        <begin position="618"/>
        <end position="645"/>
    </location>
</feature>
<sequence>MTPYQPLTDVRDANTNVINVFASDREITVTDDEEGPALRTEPMQKIQFYIMRFMELLTGRNAFAIDFWPNLIAQRQIRDYKARTLHAPEVTRHAEVPPHQVLNNAANSRVDGYIQNMQFLVLMLHKLTIFSIQYMMEEDTKKTLIDLVGICDALPRFAKRSTYIWLQINQFVYEAQQFDPGQDGVISYAIQPLHALRLIQGQGSQDLVNPQAGQYSATAMGPGQQIPQLVTFIPTQIVQQFYSGQLIPRSQVQQPFQGFGMYSGIQQFQGFPQPGPFQQAQPSSGYSVQLYRLPSITDGLPQFMQSSPTLGIQQTQQSNLLTPPEPNSAGHPAFQSSSQSQNLEQLNQQYNQLPTNQTTITRIVTKSGLRTQICKWKINRFTRNSFNKKDCIRLITIMEQEKHTKNRLKNFMAQRSYALRYIGLRSNGQHHRGFGKGLLNVSVFIQREARYEYLTVIDWKAFLRKVDTDFYLNTMRMNMTKIETIEKITQIQEDAEKEGEQSQVKVLQMDRIMRIGLKVYIATLTDNNQKIRIFSKRHDQALPPVQSVTEAPIYMSYFRTAQKDVFRRRNYIFPNFDEKSSVSWTGPESICQELNTPIAIFRTALQLLTAQDNQEQLNQEVNIQIQQQVNQLQEVNREIQILQQDAIVNSTQQNEQIQQIDVINLEQGIQQNIEKIPMNEQQNLNYEAEQSAKTSTAHMPQTEASENLQNLQKEQNENLNNIADQNPIQTTQVFTEYHLGPLFSQMNYPEPPGRTTDMSQTKLKSRQSTSRRQMIPSLTQTNPQSQIIPYQNQNQSSILNVDLMRMFTNPFSVPKAIQHQQIAGDAAQVLHAPRDTFSTNGNVRRAASSTDSVASGQVGVAGTKPINIQTAASTQIQVNFIHEPKIEKKGSKTTFRSKATSTNASVVANLNQSEDQLRRQPGTSTRTVPTNGNSEQNKGGDSYPGNLCQDPNGRNITISTKHGNGGKNNSLSGDMEIGKRSGILTIGVFPTIQKQGQRKDIWRETENLFVLVLRRRENSIQREIGGRTERKYNRRETSRVGQMIQSNIYNFDASLEMEENFGYQFTEYGDISDSFQDEWNRSSERLDKKRKLGNKSRSKIDFSPYNNTSTAHAIPSIRSNGESLLIYSITVWNAAFPNLLRTRTYNGLNQDMERVTYKNFELRRRSAPSTLEQRKIMKINLDNNENYKSVQMGNIPRKMRNRTKTTDQLPRVVLGLGKDVLKDDRPKETGTMLLINEIYLPKMETNPDQDTISSINNRQIEFSKSPTLKNKQWKENMILSKEILQELYLWQGVIVRNQDMTLEARLPEAVIVSDASPKGWRVTLELQAGDILVQHGEWNKEQKRWTSNKKEMEAIYLGLFHYDQVFKDPQIETILIKSDSSTAVQDLAKHRAGQTLVAKVKKIVKLCQQLKIQTQIQHSPGVSNKITDALSWLSTQGDYSVKREIFAAL</sequence>
<keyword evidence="1" id="KW-0175">Coiled coil</keyword>
<feature type="region of interest" description="Disordered" evidence="2">
    <location>
        <begin position="836"/>
        <end position="857"/>
    </location>
</feature>
<feature type="compositionally biased region" description="Polar residues" evidence="2">
    <location>
        <begin position="311"/>
        <end position="321"/>
    </location>
</feature>
<gene>
    <name evidence="3" type="ORF">EZS28_017986</name>
</gene>
<dbReference type="InterPro" id="IPR036397">
    <property type="entry name" value="RNaseH_sf"/>
</dbReference>
<dbReference type="PANTHER" id="PTHR33050:SF7">
    <property type="entry name" value="RIBONUCLEASE H"/>
    <property type="match status" value="1"/>
</dbReference>
<evidence type="ECO:0000256" key="1">
    <source>
        <dbReference type="SAM" id="Coils"/>
    </source>
</evidence>
<evidence type="ECO:0000313" key="3">
    <source>
        <dbReference type="EMBL" id="KAA6386486.1"/>
    </source>
</evidence>
<feature type="compositionally biased region" description="Polar residues" evidence="2">
    <location>
        <begin position="892"/>
        <end position="914"/>
    </location>
</feature>
<feature type="compositionally biased region" description="Polar residues" evidence="2">
    <location>
        <begin position="921"/>
        <end position="939"/>
    </location>
</feature>
<feature type="compositionally biased region" description="Polar residues" evidence="2">
    <location>
        <begin position="836"/>
        <end position="855"/>
    </location>
</feature>